<dbReference type="EMBL" id="JABANE010000094">
    <property type="protein sequence ID" value="NME71337.1"/>
    <property type="molecule type" value="Genomic_DNA"/>
</dbReference>
<comment type="caution">
    <text evidence="1">The sequence shown here is derived from an EMBL/GenBank/DDBJ whole genome shotgun (WGS) entry which is preliminary data.</text>
</comment>
<dbReference type="Proteomes" id="UP000576082">
    <property type="component" value="Unassembled WGS sequence"/>
</dbReference>
<protein>
    <submittedName>
        <fullName evidence="1">Uncharacterized protein</fullName>
    </submittedName>
</protein>
<dbReference type="AlphaFoldDB" id="A0A7X9XC15"/>
<sequence>MRYLSTITALAFILIGCDEYECSEGSIVLKNLHNRGGEVYFNNAFVGEIAGNSSDEDRELKIKVQIKNGETTCGTLEIDRSGFFTSDYSEEVCVSVCDNEFIYAY</sequence>
<reference evidence="1 2" key="1">
    <citation type="submission" date="2020-04" db="EMBL/GenBank/DDBJ databases">
        <title>Flammeovirga sp. SR4, a novel species isolated from seawater.</title>
        <authorList>
            <person name="Wang X."/>
        </authorList>
    </citation>
    <scope>NUCLEOTIDE SEQUENCE [LARGE SCALE GENOMIC DNA]</scope>
    <source>
        <strain evidence="1 2">ATCC 23126</strain>
    </source>
</reference>
<organism evidence="1 2">
    <name type="scientific">Flammeovirga aprica JL-4</name>
    <dbReference type="NCBI Taxonomy" id="694437"/>
    <lineage>
        <taxon>Bacteria</taxon>
        <taxon>Pseudomonadati</taxon>
        <taxon>Bacteroidota</taxon>
        <taxon>Cytophagia</taxon>
        <taxon>Cytophagales</taxon>
        <taxon>Flammeovirgaceae</taxon>
        <taxon>Flammeovirga</taxon>
    </lineage>
</organism>
<proteinExistence type="predicted"/>
<dbReference type="PROSITE" id="PS51257">
    <property type="entry name" value="PROKAR_LIPOPROTEIN"/>
    <property type="match status" value="1"/>
</dbReference>
<name>A0A7X9XC15_9BACT</name>
<accession>A0A7X9XC15</accession>
<evidence type="ECO:0000313" key="1">
    <source>
        <dbReference type="EMBL" id="NME71337.1"/>
    </source>
</evidence>
<dbReference type="RefSeq" id="WP_169659553.1">
    <property type="nucleotide sequence ID" value="NZ_JABANE010000094.1"/>
</dbReference>
<gene>
    <name evidence="1" type="ORF">HHU12_25450</name>
</gene>
<keyword evidence="2" id="KW-1185">Reference proteome</keyword>
<evidence type="ECO:0000313" key="2">
    <source>
        <dbReference type="Proteomes" id="UP000576082"/>
    </source>
</evidence>